<feature type="transmembrane region" description="Helical" evidence="21">
    <location>
        <begin position="80"/>
        <end position="100"/>
    </location>
</feature>
<keyword evidence="8 19" id="KW-0479">Metal-binding</keyword>
<feature type="region of interest" description="Disordered" evidence="20">
    <location>
        <begin position="605"/>
        <end position="630"/>
    </location>
</feature>
<comment type="catalytic activity">
    <reaction evidence="18 19">
        <text>tRNA(Lys) + L-lysine + ATP = L-lysyl-tRNA(Lys) + AMP + diphosphate</text>
        <dbReference type="Rhea" id="RHEA:20792"/>
        <dbReference type="Rhea" id="RHEA-COMP:9696"/>
        <dbReference type="Rhea" id="RHEA-COMP:9697"/>
        <dbReference type="ChEBI" id="CHEBI:30616"/>
        <dbReference type="ChEBI" id="CHEBI:32551"/>
        <dbReference type="ChEBI" id="CHEBI:33019"/>
        <dbReference type="ChEBI" id="CHEBI:78442"/>
        <dbReference type="ChEBI" id="CHEBI:78529"/>
        <dbReference type="ChEBI" id="CHEBI:456215"/>
        <dbReference type="EC" id="6.1.1.6"/>
    </reaction>
</comment>
<keyword evidence="14" id="KW-0046">Antibiotic resistance</keyword>
<evidence type="ECO:0000256" key="16">
    <source>
        <dbReference type="ARBA" id="ARBA00024681"/>
    </source>
</evidence>
<evidence type="ECO:0000256" key="10">
    <source>
        <dbReference type="ARBA" id="ARBA00022840"/>
    </source>
</evidence>
<dbReference type="NCBIfam" id="NF002821">
    <property type="entry name" value="PRK02983.1"/>
    <property type="match status" value="1"/>
</dbReference>
<dbReference type="PANTHER" id="PTHR42918">
    <property type="entry name" value="LYSYL-TRNA SYNTHETASE"/>
    <property type="match status" value="1"/>
</dbReference>
<accession>A0A917WSG3</accession>
<evidence type="ECO:0000256" key="9">
    <source>
        <dbReference type="ARBA" id="ARBA00022741"/>
    </source>
</evidence>
<comment type="subunit">
    <text evidence="19">Homodimer.</text>
</comment>
<dbReference type="InterPro" id="IPR044136">
    <property type="entry name" value="Lys-tRNA-ligase_II_N"/>
</dbReference>
<evidence type="ECO:0000256" key="11">
    <source>
        <dbReference type="ARBA" id="ARBA00022989"/>
    </source>
</evidence>
<dbReference type="InterPro" id="IPR024320">
    <property type="entry name" value="LPG_synthase_C"/>
</dbReference>
<keyword evidence="19" id="KW-0963">Cytoplasm</keyword>
<evidence type="ECO:0000256" key="20">
    <source>
        <dbReference type="SAM" id="MobiDB-lite"/>
    </source>
</evidence>
<comment type="catalytic activity">
    <reaction evidence="17">
        <text>L-lysyl-tRNA(Lys) + a 1,2-diacyl-sn-glycero-3-phospho-(1'-sn-glycerol) = a 1,2-diacyl-sn-glycero-3-phospho-1'-(3'-O-L-lysyl)-sn-glycerol + tRNA(Lys)</text>
        <dbReference type="Rhea" id="RHEA:10668"/>
        <dbReference type="Rhea" id="RHEA-COMP:9696"/>
        <dbReference type="Rhea" id="RHEA-COMP:9697"/>
        <dbReference type="ChEBI" id="CHEBI:64716"/>
        <dbReference type="ChEBI" id="CHEBI:75792"/>
        <dbReference type="ChEBI" id="CHEBI:78442"/>
        <dbReference type="ChEBI" id="CHEBI:78529"/>
        <dbReference type="EC" id="2.3.2.3"/>
    </reaction>
</comment>
<dbReference type="GO" id="GO:0004824">
    <property type="term" value="F:lysine-tRNA ligase activity"/>
    <property type="evidence" value="ECO:0007669"/>
    <property type="project" value="UniProtKB-UniRule"/>
</dbReference>
<evidence type="ECO:0000256" key="7">
    <source>
        <dbReference type="ARBA" id="ARBA00022692"/>
    </source>
</evidence>
<dbReference type="GO" id="GO:0050071">
    <property type="term" value="F:phosphatidylglycerol lysyltransferase activity"/>
    <property type="evidence" value="ECO:0007669"/>
    <property type="project" value="UniProtKB-EC"/>
</dbReference>
<keyword evidence="10 19" id="KW-0067">ATP-binding</keyword>
<dbReference type="NCBIfam" id="NF001756">
    <property type="entry name" value="PRK00484.1"/>
    <property type="match status" value="1"/>
</dbReference>
<dbReference type="InterPro" id="IPR031553">
    <property type="entry name" value="tRNA-synt_2_TM"/>
</dbReference>
<evidence type="ECO:0000256" key="5">
    <source>
        <dbReference type="ARBA" id="ARBA00022598"/>
    </source>
</evidence>
<evidence type="ECO:0000256" key="15">
    <source>
        <dbReference type="ARBA" id="ARBA00023268"/>
    </source>
</evidence>
<dbReference type="InterPro" id="IPR004364">
    <property type="entry name" value="Aa-tRNA-synt_II"/>
</dbReference>
<keyword evidence="13 19" id="KW-0030">Aminoacyl-tRNA synthetase</keyword>
<dbReference type="SUPFAM" id="SSF55681">
    <property type="entry name" value="Class II aaRS and biotin synthetases"/>
    <property type="match status" value="1"/>
</dbReference>
<evidence type="ECO:0000256" key="6">
    <source>
        <dbReference type="ARBA" id="ARBA00022679"/>
    </source>
</evidence>
<dbReference type="CDD" id="cd04322">
    <property type="entry name" value="LysRS_N"/>
    <property type="match status" value="1"/>
</dbReference>
<dbReference type="GO" id="GO:0006430">
    <property type="term" value="P:lysyl-tRNA aminoacylation"/>
    <property type="evidence" value="ECO:0007669"/>
    <property type="project" value="UniProtKB-UniRule"/>
</dbReference>
<evidence type="ECO:0000259" key="22">
    <source>
        <dbReference type="PROSITE" id="PS50862"/>
    </source>
</evidence>
<keyword evidence="11 21" id="KW-1133">Transmembrane helix</keyword>
<feature type="binding site" evidence="19">
    <location>
        <position position="1058"/>
    </location>
    <ligand>
        <name>Mg(2+)</name>
        <dbReference type="ChEBI" id="CHEBI:18420"/>
        <label>1</label>
    </ligand>
</feature>
<feature type="compositionally biased region" description="Pro residues" evidence="20">
    <location>
        <begin position="714"/>
        <end position="726"/>
    </location>
</feature>
<reference evidence="23" key="2">
    <citation type="submission" date="2020-09" db="EMBL/GenBank/DDBJ databases">
        <authorList>
            <person name="Sun Q."/>
            <person name="Ohkuma M."/>
        </authorList>
    </citation>
    <scope>NUCLEOTIDE SEQUENCE</scope>
    <source>
        <strain evidence="23">JCM 19831</strain>
    </source>
</reference>
<dbReference type="Pfam" id="PF01336">
    <property type="entry name" value="tRNA_anti-codon"/>
    <property type="match status" value="1"/>
</dbReference>
<dbReference type="GO" id="GO:0005886">
    <property type="term" value="C:plasma membrane"/>
    <property type="evidence" value="ECO:0007669"/>
    <property type="project" value="UniProtKB-SubCell"/>
</dbReference>
<evidence type="ECO:0000256" key="17">
    <source>
        <dbReference type="ARBA" id="ARBA00047540"/>
    </source>
</evidence>
<dbReference type="SUPFAM" id="SSF50249">
    <property type="entry name" value="Nucleic acid-binding proteins"/>
    <property type="match status" value="1"/>
</dbReference>
<evidence type="ECO:0000256" key="21">
    <source>
        <dbReference type="SAM" id="Phobius"/>
    </source>
</evidence>
<keyword evidence="5 19" id="KW-0436">Ligase</keyword>
<sequence>MTAPARLARAIRRVPDWYAAGLLLVAALSAVAAVSAALGSRVHPVRATIDALLVPAPANVGYAALLVTLAAGIHNRKHITFWLLAIFFGLQALYDAFVLLDVGERGAEAHELRLPFHGVGAALTNVVVTAVLLALLWLARGEFRAKVQRASLPKSLATLAGLLAAFTVAGWGLVELFPGSVGAGAGRLLYSGRIVLGGAFAFDIGRHGRAPGWVNLVLGAFGAIALFAALFVLLRSQRVIASLDVDEERRVRELLAEHGRRDSLGYFATRRDKEVIFSPTGRAAVTYRVVFGVSLASGDPLGEPGAWPPAIEAWLREAREYAWTPAVMGASEEGATAFARAGLRVIELGDEAILHVRDFDLDGPELRQVRQAVRRVERAGYTVRVRRHSEIGAAEMARIIELAARWRDTETERGFSMALGRLGDPNDGRCVLVEAHNRDGREVALLSFTPWGPDGLSLDLMRRDRSSDNGLIEYMVAALMRESPRLGVERVSLNFAVFRAVFAEGARIGAGPVLRLWRALLLFASRWFQLESLYRSNVKYHPQWLPRFLCFEDVRDLAKVGLASGVAEGFVVVPRLRTLLRRGTATGPEQYRELITTAVPAGTAAAATGAATEAETEAEAAPREPRRPEQVRVRLAKTAALRAAGIEPYPPGFDRTDTIAAARAGHEGLAPDTHTGDRVAIAGRVVRLRDHGALCFATLRDWTGDIQVLVTEAPPGPASPAAPSPAAPATQSPAAPSPATPSPAAPAGFAATVDLGDHVGVVGEVGTSKRGELTVFADRWQLTAKCLRPLPDKHKGMADAEALVRQRHVDLIVNQSARDMVRTRSAVSFALRRALHSRGFVEVETPVLQPVHGGANARPFTTHSNAYDMRLYLRIAPELYLKRLAVGGVEKVFEIGRNFRNEGVDATHNPEFTMLEAYEAYGDYTSMRELVRELVLAAAGDSPVLRRPDQTEVDLRDEWPVVPVYTAVSSAVAKALPGAGPGLSITPDSSVGDLRVFADKLGVAWQEDWTHGQLVLELYEHLVEGTTVRPTFYTDFPVDVSPLTRQHRDDPRLAERWDLVAFGMELGTAYTELVDPVELRARLTAQSLRAAAGDPEAMELDEDFLDAFEFAMPPSGGLGLGVDRLVMLLTGRSIRETLPFPLVRTTRGGRP</sequence>
<evidence type="ECO:0000256" key="4">
    <source>
        <dbReference type="ARBA" id="ARBA00022475"/>
    </source>
</evidence>
<comment type="subcellular location">
    <subcellularLocation>
        <location evidence="1">Cell membrane</location>
        <topology evidence="1">Multi-pass membrane protein</topology>
    </subcellularLocation>
    <subcellularLocation>
        <location evidence="19">Cytoplasm</location>
    </subcellularLocation>
</comment>
<evidence type="ECO:0000256" key="8">
    <source>
        <dbReference type="ARBA" id="ARBA00022723"/>
    </source>
</evidence>
<dbReference type="PRINTS" id="PR00982">
    <property type="entry name" value="TRNASYNTHLYS"/>
</dbReference>
<dbReference type="EC" id="6.1.1.6" evidence="19"/>
<keyword evidence="15" id="KW-0511">Multifunctional enzyme</keyword>
<keyword evidence="6" id="KW-0808">Transferase</keyword>
<keyword evidence="12" id="KW-0443">Lipid metabolism</keyword>
<dbReference type="GO" id="GO:0046677">
    <property type="term" value="P:response to antibiotic"/>
    <property type="evidence" value="ECO:0007669"/>
    <property type="project" value="UniProtKB-KW"/>
</dbReference>
<dbReference type="InterPro" id="IPR006195">
    <property type="entry name" value="aa-tRNA-synth_II"/>
</dbReference>
<dbReference type="Proteomes" id="UP000642070">
    <property type="component" value="Unassembled WGS sequence"/>
</dbReference>
<feature type="region of interest" description="Disordered" evidence="20">
    <location>
        <begin position="711"/>
        <end position="746"/>
    </location>
</feature>
<name>A0A917WSG3_9ACTN</name>
<evidence type="ECO:0000256" key="3">
    <source>
        <dbReference type="ARBA" id="ARBA00009968"/>
    </source>
</evidence>
<keyword evidence="4" id="KW-1003">Cell membrane</keyword>
<dbReference type="Gene3D" id="2.40.50.140">
    <property type="entry name" value="Nucleic acid-binding proteins"/>
    <property type="match status" value="1"/>
</dbReference>
<evidence type="ECO:0000313" key="24">
    <source>
        <dbReference type="Proteomes" id="UP000642070"/>
    </source>
</evidence>
<dbReference type="InterPro" id="IPR045864">
    <property type="entry name" value="aa-tRNA-synth_II/BPL/LPL"/>
</dbReference>
<evidence type="ECO:0000256" key="2">
    <source>
        <dbReference type="ARBA" id="ARBA00005270"/>
    </source>
</evidence>
<dbReference type="Pfam" id="PF16995">
    <property type="entry name" value="tRNA-synt_2_TM"/>
    <property type="match status" value="1"/>
</dbReference>
<feature type="binding site" evidence="19">
    <location>
        <position position="1065"/>
    </location>
    <ligand>
        <name>Mg(2+)</name>
        <dbReference type="ChEBI" id="CHEBI:18420"/>
        <label>2</label>
    </ligand>
</feature>
<dbReference type="GO" id="GO:0006629">
    <property type="term" value="P:lipid metabolic process"/>
    <property type="evidence" value="ECO:0007669"/>
    <property type="project" value="UniProtKB-KW"/>
</dbReference>
<comment type="similarity">
    <text evidence="2">In the N-terminal section; belongs to the LPG synthetase family.</text>
</comment>
<keyword evidence="19" id="KW-0460">Magnesium</keyword>
<evidence type="ECO:0000256" key="14">
    <source>
        <dbReference type="ARBA" id="ARBA00023251"/>
    </source>
</evidence>
<evidence type="ECO:0000256" key="13">
    <source>
        <dbReference type="ARBA" id="ARBA00023146"/>
    </source>
</evidence>
<dbReference type="InterPro" id="IPR018149">
    <property type="entry name" value="Lys-tRNA-synth_II_C"/>
</dbReference>
<dbReference type="InterPro" id="IPR004365">
    <property type="entry name" value="NA-bd_OB_tRNA"/>
</dbReference>
<dbReference type="HAMAP" id="MF_00252">
    <property type="entry name" value="Lys_tRNA_synth_class2"/>
    <property type="match status" value="1"/>
</dbReference>
<gene>
    <name evidence="23" type="primary">lysX</name>
    <name evidence="19" type="synonym">lysS</name>
    <name evidence="23" type="ORF">GCM10007977_027370</name>
</gene>
<comment type="cofactor">
    <cofactor evidence="19">
        <name>Mg(2+)</name>
        <dbReference type="ChEBI" id="CHEBI:18420"/>
    </cofactor>
    <text evidence="19">Binds 3 Mg(2+) ions per subunit.</text>
</comment>
<dbReference type="GO" id="GO:0000049">
    <property type="term" value="F:tRNA binding"/>
    <property type="evidence" value="ECO:0007669"/>
    <property type="project" value="TreeGrafter"/>
</dbReference>
<feature type="transmembrane region" description="Helical" evidence="21">
    <location>
        <begin position="120"/>
        <end position="139"/>
    </location>
</feature>
<feature type="transmembrane region" description="Helical" evidence="21">
    <location>
        <begin position="180"/>
        <end position="202"/>
    </location>
</feature>
<comment type="similarity">
    <text evidence="19">Belongs to the class-II aminoacyl-tRNA synthetase family.</text>
</comment>
<evidence type="ECO:0000256" key="19">
    <source>
        <dbReference type="HAMAP-Rule" id="MF_00252"/>
    </source>
</evidence>
<evidence type="ECO:0000256" key="12">
    <source>
        <dbReference type="ARBA" id="ARBA00023098"/>
    </source>
</evidence>
<comment type="function">
    <text evidence="16">Catalyzes the production of L-lysyl-tRNA(Lys)transfer and the transfer of a lysyl group from L-lysyl-tRNA(Lys) to membrane-bound phosphatidylglycerol (PG), which produces lysylphosphatidylglycerol (LPG), one of the components of the bacterial membrane with a positive net charge. LPG synthesis contributes to the resistance to cationic antimicrobial peptides (CAMPs) and likely protects M.tuberculosis against the CAMPs produced by competiting microorganisms (bacteriocins). In fact, the modification of anionic phosphatidylglycerol with positively charged L-lysine results in repulsion of the peptides.</text>
</comment>
<dbReference type="EMBL" id="BMPI01000011">
    <property type="protein sequence ID" value="GGM24784.1"/>
    <property type="molecule type" value="Genomic_DNA"/>
</dbReference>
<dbReference type="RefSeq" id="WP_190250157.1">
    <property type="nucleotide sequence ID" value="NZ_BMPI01000011.1"/>
</dbReference>
<evidence type="ECO:0000256" key="18">
    <source>
        <dbReference type="ARBA" id="ARBA00048573"/>
    </source>
</evidence>
<dbReference type="AlphaFoldDB" id="A0A917WSG3"/>
<feature type="transmembrane region" description="Helical" evidence="21">
    <location>
        <begin position="52"/>
        <end position="73"/>
    </location>
</feature>
<dbReference type="Gene3D" id="3.30.930.10">
    <property type="entry name" value="Bira Bifunctional Protein, Domain 2"/>
    <property type="match status" value="1"/>
</dbReference>
<organism evidence="23 24">
    <name type="scientific">Dactylosporangium sucinum</name>
    <dbReference type="NCBI Taxonomy" id="1424081"/>
    <lineage>
        <taxon>Bacteria</taxon>
        <taxon>Bacillati</taxon>
        <taxon>Actinomycetota</taxon>
        <taxon>Actinomycetes</taxon>
        <taxon>Micromonosporales</taxon>
        <taxon>Micromonosporaceae</taxon>
        <taxon>Dactylosporangium</taxon>
    </lineage>
</organism>
<dbReference type="Pfam" id="PF00152">
    <property type="entry name" value="tRNA-synt_2"/>
    <property type="match status" value="1"/>
</dbReference>
<dbReference type="NCBIfam" id="TIGR00499">
    <property type="entry name" value="lysS_bact"/>
    <property type="match status" value="1"/>
</dbReference>
<evidence type="ECO:0000256" key="1">
    <source>
        <dbReference type="ARBA" id="ARBA00004651"/>
    </source>
</evidence>
<dbReference type="PROSITE" id="PS50862">
    <property type="entry name" value="AA_TRNA_LIGASE_II"/>
    <property type="match status" value="1"/>
</dbReference>
<dbReference type="InterPro" id="IPR012340">
    <property type="entry name" value="NA-bd_OB-fold"/>
</dbReference>
<feature type="compositionally biased region" description="Pro residues" evidence="20">
    <location>
        <begin position="735"/>
        <end position="744"/>
    </location>
</feature>
<dbReference type="GO" id="GO:0000287">
    <property type="term" value="F:magnesium ion binding"/>
    <property type="evidence" value="ECO:0007669"/>
    <property type="project" value="UniProtKB-UniRule"/>
</dbReference>
<keyword evidence="21" id="KW-0472">Membrane</keyword>
<proteinExistence type="inferred from homology"/>
<reference evidence="23" key="1">
    <citation type="journal article" date="2014" name="Int. J. Syst. Evol. Microbiol.">
        <title>Complete genome sequence of Corynebacterium casei LMG S-19264T (=DSM 44701T), isolated from a smear-ripened cheese.</title>
        <authorList>
            <consortium name="US DOE Joint Genome Institute (JGI-PGF)"/>
            <person name="Walter F."/>
            <person name="Albersmeier A."/>
            <person name="Kalinowski J."/>
            <person name="Ruckert C."/>
        </authorList>
    </citation>
    <scope>NUCLEOTIDE SEQUENCE</scope>
    <source>
        <strain evidence="23">JCM 19831</strain>
    </source>
</reference>
<comment type="similarity">
    <text evidence="3">In the C-terminal section; belongs to the class-II aminoacyl-tRNA synthetase family.</text>
</comment>
<keyword evidence="19" id="KW-0648">Protein biosynthesis</keyword>
<feature type="transmembrane region" description="Helical" evidence="21">
    <location>
        <begin position="151"/>
        <end position="174"/>
    </location>
</feature>
<dbReference type="GO" id="GO:0005829">
    <property type="term" value="C:cytosol"/>
    <property type="evidence" value="ECO:0007669"/>
    <property type="project" value="TreeGrafter"/>
</dbReference>
<keyword evidence="7 21" id="KW-0812">Transmembrane</keyword>
<keyword evidence="9 19" id="KW-0547">Nucleotide-binding</keyword>
<protein>
    <recommendedName>
        <fullName evidence="19">Lysine--tRNA ligase</fullName>
        <ecNumber evidence="19">6.1.1.6</ecNumber>
    </recommendedName>
    <alternativeName>
        <fullName evidence="19">Lysyl-tRNA synthetase</fullName>
        <shortName evidence="19">LysRS</shortName>
    </alternativeName>
</protein>
<feature type="transmembrane region" description="Helical" evidence="21">
    <location>
        <begin position="214"/>
        <end position="234"/>
    </location>
</feature>
<feature type="domain" description="Aminoacyl-transfer RNA synthetases class-II family profile" evidence="22">
    <location>
        <begin position="822"/>
        <end position="1139"/>
    </location>
</feature>
<comment type="caution">
    <text evidence="23">The sequence shown here is derived from an EMBL/GenBank/DDBJ whole genome shotgun (WGS) entry which is preliminary data.</text>
</comment>
<feature type="compositionally biased region" description="Basic and acidic residues" evidence="20">
    <location>
        <begin position="620"/>
        <end position="630"/>
    </location>
</feature>
<dbReference type="GO" id="GO:0005524">
    <property type="term" value="F:ATP binding"/>
    <property type="evidence" value="ECO:0007669"/>
    <property type="project" value="UniProtKB-UniRule"/>
</dbReference>
<dbReference type="InterPro" id="IPR002313">
    <property type="entry name" value="Lys-tRNA-ligase_II"/>
</dbReference>
<keyword evidence="24" id="KW-1185">Reference proteome</keyword>
<dbReference type="PANTHER" id="PTHR42918:SF15">
    <property type="entry name" value="LYSINE--TRNA LIGASE, CHLOROPLASTIC_MITOCHONDRIAL"/>
    <property type="match status" value="1"/>
</dbReference>
<feature type="binding site" evidence="19">
    <location>
        <position position="1065"/>
    </location>
    <ligand>
        <name>Mg(2+)</name>
        <dbReference type="ChEBI" id="CHEBI:18420"/>
        <label>1</label>
    </ligand>
</feature>
<dbReference type="Pfam" id="PF09924">
    <property type="entry name" value="LPG_synthase_C"/>
    <property type="match status" value="1"/>
</dbReference>
<evidence type="ECO:0000313" key="23">
    <source>
        <dbReference type="EMBL" id="GGM24784.1"/>
    </source>
</evidence>